<reference evidence="11" key="3">
    <citation type="submission" date="2015-06" db="UniProtKB">
        <authorList>
            <consortium name="EnsemblMetazoa"/>
        </authorList>
    </citation>
    <scope>IDENTIFICATION</scope>
</reference>
<keyword evidence="6" id="KW-0539">Nucleus</keyword>
<evidence type="ECO:0000256" key="7">
    <source>
        <dbReference type="PROSITE-ProRule" id="PRU00042"/>
    </source>
</evidence>
<dbReference type="EnsemblMetazoa" id="CapteT91112">
    <property type="protein sequence ID" value="CapteP91112"/>
    <property type="gene ID" value="CapteG91112"/>
</dbReference>
<reference evidence="10 12" key="2">
    <citation type="journal article" date="2013" name="Nature">
        <title>Insights into bilaterian evolution from three spiralian genomes.</title>
        <authorList>
            <person name="Simakov O."/>
            <person name="Marletaz F."/>
            <person name="Cho S.J."/>
            <person name="Edsinger-Gonzales E."/>
            <person name="Havlak P."/>
            <person name="Hellsten U."/>
            <person name="Kuo D.H."/>
            <person name="Larsson T."/>
            <person name="Lv J."/>
            <person name="Arendt D."/>
            <person name="Savage R."/>
            <person name="Osoegawa K."/>
            <person name="de Jong P."/>
            <person name="Grimwood J."/>
            <person name="Chapman J.A."/>
            <person name="Shapiro H."/>
            <person name="Aerts A."/>
            <person name="Otillar R.P."/>
            <person name="Terry A.Y."/>
            <person name="Boore J.L."/>
            <person name="Grigoriev I.V."/>
            <person name="Lindberg D.R."/>
            <person name="Seaver E.C."/>
            <person name="Weisblat D.A."/>
            <person name="Putnam N.H."/>
            <person name="Rokhsar D.S."/>
        </authorList>
    </citation>
    <scope>NUCLEOTIDE SEQUENCE</scope>
    <source>
        <strain evidence="10 12">I ESC-2004</strain>
    </source>
</reference>
<accession>R7TLR4</accession>
<dbReference type="EMBL" id="AMQN01013291">
    <property type="status" value="NOT_ANNOTATED_CDS"/>
    <property type="molecule type" value="Genomic_DNA"/>
</dbReference>
<evidence type="ECO:0000313" key="12">
    <source>
        <dbReference type="Proteomes" id="UP000014760"/>
    </source>
</evidence>
<dbReference type="Pfam" id="PF00096">
    <property type="entry name" value="zf-C2H2"/>
    <property type="match status" value="2"/>
</dbReference>
<feature type="domain" description="C2H2-type" evidence="9">
    <location>
        <begin position="178"/>
        <end position="206"/>
    </location>
</feature>
<dbReference type="Gene3D" id="3.30.160.60">
    <property type="entry name" value="Classic Zinc Finger"/>
    <property type="match status" value="5"/>
</dbReference>
<dbReference type="Proteomes" id="UP000014760">
    <property type="component" value="Unassembled WGS sequence"/>
</dbReference>
<dbReference type="PROSITE" id="PS00028">
    <property type="entry name" value="ZINC_FINGER_C2H2_1"/>
    <property type="match status" value="4"/>
</dbReference>
<keyword evidence="3" id="KW-0677">Repeat</keyword>
<reference evidence="12" key="1">
    <citation type="submission" date="2012-12" db="EMBL/GenBank/DDBJ databases">
        <authorList>
            <person name="Hellsten U."/>
            <person name="Grimwood J."/>
            <person name="Chapman J.A."/>
            <person name="Shapiro H."/>
            <person name="Aerts A."/>
            <person name="Otillar R.P."/>
            <person name="Terry A.Y."/>
            <person name="Boore J.L."/>
            <person name="Simakov O."/>
            <person name="Marletaz F."/>
            <person name="Cho S.-J."/>
            <person name="Edsinger-Gonzales E."/>
            <person name="Havlak P."/>
            <person name="Kuo D.-H."/>
            <person name="Larsson T."/>
            <person name="Lv J."/>
            <person name="Arendt D."/>
            <person name="Savage R."/>
            <person name="Osoegawa K."/>
            <person name="de Jong P."/>
            <person name="Lindberg D.R."/>
            <person name="Seaver E.C."/>
            <person name="Weisblat D.A."/>
            <person name="Putnam N.H."/>
            <person name="Grigoriev I.V."/>
            <person name="Rokhsar D.S."/>
        </authorList>
    </citation>
    <scope>NUCLEOTIDE SEQUENCE</scope>
    <source>
        <strain evidence="12">I ESC-2004</strain>
    </source>
</reference>
<dbReference type="EMBL" id="KB310103">
    <property type="protein sequence ID" value="ELT92491.1"/>
    <property type="molecule type" value="Genomic_DNA"/>
</dbReference>
<evidence type="ECO:0000256" key="1">
    <source>
        <dbReference type="ARBA" id="ARBA00004123"/>
    </source>
</evidence>
<evidence type="ECO:0000313" key="10">
    <source>
        <dbReference type="EMBL" id="ELT92491.1"/>
    </source>
</evidence>
<dbReference type="PANTHER" id="PTHR24394">
    <property type="entry name" value="ZINC FINGER PROTEIN"/>
    <property type="match status" value="1"/>
</dbReference>
<keyword evidence="5" id="KW-0862">Zinc</keyword>
<dbReference type="AlphaFoldDB" id="R7TLR4"/>
<sequence>MACTRVENGPHPCGLCRRKFHKRSQLLSHYTMLHTKVYKCRHCGSTALHHKSTVKTRHNYEVLDPATFPYNCHHCDRIFLYNSNLRKHLRQRHTNSRSYPCASCGRGLDFHVQRIHEGKRSYMCDQCGQAFFTEFELRNHSVTHGAVKQYQCPICDYATHVKATFQDHLRQHTGVRDIPCPQCGKLFITRRNLSNHMKRVHAPKMQCGLCAYKAAETTQLRLHMRLVHASYKVKPYKCAHCSFTCTLPGNCRKHILQRHPHQELKVIKLSKEQLAEREAAETGQSGGSPASLPPAKS</sequence>
<dbReference type="OrthoDB" id="6113849at2759"/>
<keyword evidence="12" id="KW-1185">Reference proteome</keyword>
<feature type="domain" description="C2H2-type" evidence="9">
    <location>
        <begin position="70"/>
        <end position="98"/>
    </location>
</feature>
<dbReference type="InterPro" id="IPR013087">
    <property type="entry name" value="Znf_C2H2_type"/>
</dbReference>
<dbReference type="FunFam" id="3.30.160.60:FF:000446">
    <property type="entry name" value="Zinc finger protein"/>
    <property type="match status" value="1"/>
</dbReference>
<evidence type="ECO:0000259" key="9">
    <source>
        <dbReference type="PROSITE" id="PS50157"/>
    </source>
</evidence>
<dbReference type="SUPFAM" id="SSF57667">
    <property type="entry name" value="beta-beta-alpha zinc fingers"/>
    <property type="match status" value="4"/>
</dbReference>
<dbReference type="STRING" id="283909.R7TLR4"/>
<protein>
    <recommendedName>
        <fullName evidence="9">C2H2-type domain-containing protein</fullName>
    </recommendedName>
</protein>
<name>R7TLR4_CAPTE</name>
<evidence type="ECO:0000256" key="2">
    <source>
        <dbReference type="ARBA" id="ARBA00022723"/>
    </source>
</evidence>
<dbReference type="InterPro" id="IPR036236">
    <property type="entry name" value="Znf_C2H2_sf"/>
</dbReference>
<dbReference type="PROSITE" id="PS50157">
    <property type="entry name" value="ZINC_FINGER_C2H2_2"/>
    <property type="match status" value="6"/>
</dbReference>
<evidence type="ECO:0000256" key="8">
    <source>
        <dbReference type="SAM" id="MobiDB-lite"/>
    </source>
</evidence>
<evidence type="ECO:0000256" key="6">
    <source>
        <dbReference type="ARBA" id="ARBA00023242"/>
    </source>
</evidence>
<evidence type="ECO:0000313" key="11">
    <source>
        <dbReference type="EnsemblMetazoa" id="CapteP91112"/>
    </source>
</evidence>
<dbReference type="HOGENOM" id="CLU_002678_2_1_1"/>
<keyword evidence="4 7" id="KW-0863">Zinc-finger</keyword>
<comment type="subcellular location">
    <subcellularLocation>
        <location evidence="1">Nucleus</location>
    </subcellularLocation>
</comment>
<dbReference type="GO" id="GO:0008270">
    <property type="term" value="F:zinc ion binding"/>
    <property type="evidence" value="ECO:0007669"/>
    <property type="project" value="UniProtKB-KW"/>
</dbReference>
<organism evidence="10">
    <name type="scientific">Capitella teleta</name>
    <name type="common">Polychaete worm</name>
    <dbReference type="NCBI Taxonomy" id="283909"/>
    <lineage>
        <taxon>Eukaryota</taxon>
        <taxon>Metazoa</taxon>
        <taxon>Spiralia</taxon>
        <taxon>Lophotrochozoa</taxon>
        <taxon>Annelida</taxon>
        <taxon>Polychaeta</taxon>
        <taxon>Sedentaria</taxon>
        <taxon>Scolecida</taxon>
        <taxon>Capitellidae</taxon>
        <taxon>Capitella</taxon>
    </lineage>
</organism>
<evidence type="ECO:0000256" key="3">
    <source>
        <dbReference type="ARBA" id="ARBA00022737"/>
    </source>
</evidence>
<dbReference type="PANTHER" id="PTHR24394:SF44">
    <property type="entry name" value="ZINC FINGER PROTEIN 271-LIKE"/>
    <property type="match status" value="1"/>
</dbReference>
<feature type="domain" description="C2H2-type" evidence="9">
    <location>
        <begin position="150"/>
        <end position="177"/>
    </location>
</feature>
<keyword evidence="2" id="KW-0479">Metal-binding</keyword>
<dbReference type="OMA" id="EEPNCEY"/>
<feature type="domain" description="C2H2-type" evidence="9">
    <location>
        <begin position="122"/>
        <end position="149"/>
    </location>
</feature>
<gene>
    <name evidence="10" type="ORF">CAPTEDRAFT_91112</name>
</gene>
<dbReference type="GO" id="GO:0005634">
    <property type="term" value="C:nucleus"/>
    <property type="evidence" value="ECO:0007669"/>
    <property type="project" value="UniProtKB-SubCell"/>
</dbReference>
<dbReference type="Pfam" id="PF13894">
    <property type="entry name" value="zf-C2H2_4"/>
    <property type="match status" value="1"/>
</dbReference>
<evidence type="ECO:0000256" key="4">
    <source>
        <dbReference type="ARBA" id="ARBA00022771"/>
    </source>
</evidence>
<evidence type="ECO:0000256" key="5">
    <source>
        <dbReference type="ARBA" id="ARBA00022833"/>
    </source>
</evidence>
<proteinExistence type="predicted"/>
<dbReference type="GO" id="GO:0000981">
    <property type="term" value="F:DNA-binding transcription factor activity, RNA polymerase II-specific"/>
    <property type="evidence" value="ECO:0007669"/>
    <property type="project" value="TreeGrafter"/>
</dbReference>
<feature type="domain" description="C2H2-type" evidence="9">
    <location>
        <begin position="205"/>
        <end position="233"/>
    </location>
</feature>
<feature type="domain" description="C2H2-type" evidence="9">
    <location>
        <begin position="11"/>
        <end position="39"/>
    </location>
</feature>
<feature type="region of interest" description="Disordered" evidence="8">
    <location>
        <begin position="275"/>
        <end position="297"/>
    </location>
</feature>
<dbReference type="SMART" id="SM00355">
    <property type="entry name" value="ZnF_C2H2"/>
    <property type="match status" value="7"/>
</dbReference>